<proteinExistence type="predicted"/>
<dbReference type="RefSeq" id="WP_099322462.1">
    <property type="nucleotide sequence ID" value="NZ_AP023321.1"/>
</dbReference>
<dbReference type="Proteomes" id="UP000593890">
    <property type="component" value="Chromosome"/>
</dbReference>
<dbReference type="KEGG" id="sman:C12CBH8_16080"/>
<dbReference type="Gene3D" id="3.40.50.150">
    <property type="entry name" value="Vaccinia Virus protein VP39"/>
    <property type="match status" value="1"/>
</dbReference>
<dbReference type="EMBL" id="AP023321">
    <property type="protein sequence ID" value="BCI60969.1"/>
    <property type="molecule type" value="Genomic_DNA"/>
</dbReference>
<dbReference type="InterPro" id="IPR029063">
    <property type="entry name" value="SAM-dependent_MTases_sf"/>
</dbReference>
<keyword evidence="2" id="KW-0489">Methyltransferase</keyword>
<organism evidence="2 3">
    <name type="scientific">Solibaculum mannosilyticum</name>
    <dbReference type="NCBI Taxonomy" id="2780922"/>
    <lineage>
        <taxon>Bacteria</taxon>
        <taxon>Bacillati</taxon>
        <taxon>Bacillota</taxon>
        <taxon>Clostridia</taxon>
        <taxon>Eubacteriales</taxon>
        <taxon>Oscillospiraceae</taxon>
        <taxon>Solibaculum</taxon>
    </lineage>
</organism>
<dbReference type="Gene3D" id="2.20.25.110">
    <property type="entry name" value="S-adenosyl-L-methionine-dependent methyltransferases"/>
    <property type="match status" value="1"/>
</dbReference>
<dbReference type="GO" id="GO:0032259">
    <property type="term" value="P:methylation"/>
    <property type="evidence" value="ECO:0007669"/>
    <property type="project" value="UniProtKB-KW"/>
</dbReference>
<name>A0A7I8D661_9FIRM</name>
<reference evidence="3" key="1">
    <citation type="submission" date="2020-07" db="EMBL/GenBank/DDBJ databases">
        <title>Complete genome sequencing of Clostridia bacterium strain 12CBH8.</title>
        <authorList>
            <person name="Sakamoto M."/>
            <person name="Murakami T."/>
            <person name="Mori H."/>
        </authorList>
    </citation>
    <scope>NUCLEOTIDE SEQUENCE [LARGE SCALE GENOMIC DNA]</scope>
    <source>
        <strain evidence="3">12CBH8</strain>
    </source>
</reference>
<dbReference type="GO" id="GO:0008168">
    <property type="term" value="F:methyltransferase activity"/>
    <property type="evidence" value="ECO:0007669"/>
    <property type="project" value="UniProtKB-KW"/>
</dbReference>
<keyword evidence="2" id="KW-0808">Transferase</keyword>
<feature type="domain" description="Methyltransferase" evidence="1">
    <location>
        <begin position="41"/>
        <end position="136"/>
    </location>
</feature>
<keyword evidence="3" id="KW-1185">Reference proteome</keyword>
<dbReference type="InterPro" id="IPR041698">
    <property type="entry name" value="Methyltransf_25"/>
</dbReference>
<gene>
    <name evidence="2" type="ORF">C12CBH8_16080</name>
</gene>
<accession>A0A7I8D661</accession>
<dbReference type="AlphaFoldDB" id="A0A7I8D661"/>
<dbReference type="CDD" id="cd02440">
    <property type="entry name" value="AdoMet_MTases"/>
    <property type="match status" value="1"/>
</dbReference>
<dbReference type="SUPFAM" id="SSF53335">
    <property type="entry name" value="S-adenosyl-L-methionine-dependent methyltransferases"/>
    <property type="match status" value="1"/>
</dbReference>
<evidence type="ECO:0000313" key="2">
    <source>
        <dbReference type="EMBL" id="BCI60969.1"/>
    </source>
</evidence>
<evidence type="ECO:0000313" key="3">
    <source>
        <dbReference type="Proteomes" id="UP000593890"/>
    </source>
</evidence>
<protein>
    <submittedName>
        <fullName evidence="2">Methyltransferase</fullName>
    </submittedName>
</protein>
<sequence>MSYEAFADFYDALTSNIDYSAWAEHLLRLFERHGQNPKLLLDLACGTGSLALELMDKRPDMEMICADGSEAMLSIARQKSLDAGKDLLFLHQSMQNIDLYGTVDGAVCTLDSLNHLVREEDVRRTLERVSLFLEPGCFFLFDVNTPYKHREILGNHAFVYDLPQVYCVWQCSYQEKKMEVSIDMDFFAKHGASYTRSGECFKERAYEHPTLCRWLGEAGLEVLEVLDGLTLDPPQEHTQRLVYVTRKM</sequence>
<dbReference type="Pfam" id="PF13649">
    <property type="entry name" value="Methyltransf_25"/>
    <property type="match status" value="1"/>
</dbReference>
<evidence type="ECO:0000259" key="1">
    <source>
        <dbReference type="Pfam" id="PF13649"/>
    </source>
</evidence>